<dbReference type="AlphaFoldDB" id="A0A0B2JS78"/>
<dbReference type="RefSeq" id="WP_039211592.1">
    <property type="nucleotide sequence ID" value="NZ_JSCE01000234.1"/>
</dbReference>
<evidence type="ECO:0000313" key="4">
    <source>
        <dbReference type="Proteomes" id="UP000030993"/>
    </source>
</evidence>
<comment type="caution">
    <text evidence="3">The sequence shown here is derived from an EMBL/GenBank/DDBJ whole genome shotgun (WGS) entry which is preliminary data.</text>
</comment>
<protein>
    <submittedName>
        <fullName evidence="3">Uncharacterized protein</fullName>
    </submittedName>
</protein>
<evidence type="ECO:0000256" key="1">
    <source>
        <dbReference type="SAM" id="Coils"/>
    </source>
</evidence>
<gene>
    <name evidence="3" type="ORF">NZ47_12555</name>
</gene>
<name>A0A0B2JS78_9FIRM</name>
<evidence type="ECO:0000313" key="3">
    <source>
        <dbReference type="EMBL" id="KHM49628.1"/>
    </source>
</evidence>
<sequence length="93" mass="10203">MGWFGSGVNHEPYDKDGNPQTTGHESAAIVQTFGTNDLDHVLAAYAPSLTKCINSQSRGLTETKQMVAELAEIIKQQNQQIAEMSKKLNALER</sequence>
<feature type="coiled-coil region" evidence="1">
    <location>
        <begin position="60"/>
        <end position="87"/>
    </location>
</feature>
<dbReference type="EMBL" id="JSCE01000234">
    <property type="protein sequence ID" value="KHM49628.1"/>
    <property type="molecule type" value="Genomic_DNA"/>
</dbReference>
<feature type="region of interest" description="Disordered" evidence="2">
    <location>
        <begin position="1"/>
        <end position="26"/>
    </location>
</feature>
<evidence type="ECO:0000256" key="2">
    <source>
        <dbReference type="SAM" id="MobiDB-lite"/>
    </source>
</evidence>
<organism evidence="3 4">
    <name type="scientific">Anaerovibrio lipolyticus</name>
    <dbReference type="NCBI Taxonomy" id="82374"/>
    <lineage>
        <taxon>Bacteria</taxon>
        <taxon>Bacillati</taxon>
        <taxon>Bacillota</taxon>
        <taxon>Negativicutes</taxon>
        <taxon>Selenomonadales</taxon>
        <taxon>Selenomonadaceae</taxon>
        <taxon>Anaerovibrio</taxon>
    </lineage>
</organism>
<accession>A0A0B2JS78</accession>
<proteinExistence type="predicted"/>
<reference evidence="3 4" key="1">
    <citation type="journal article" date="2013" name="PLoS ONE">
        <title>Identification and characterization of three novel lipases belonging to families II and V from Anaerovibrio lipolyticus 5ST.</title>
        <authorList>
            <person name="Prive F."/>
            <person name="Kaderbhai N.N."/>
            <person name="Girdwood S."/>
            <person name="Worgan H.J."/>
            <person name="Pinloche E."/>
            <person name="Scollan N.D."/>
            <person name="Huws S.A."/>
            <person name="Newbold C.J."/>
        </authorList>
    </citation>
    <scope>NUCLEOTIDE SEQUENCE [LARGE SCALE GENOMIC DNA]</scope>
    <source>
        <strain evidence="3 4">5S</strain>
    </source>
</reference>
<keyword evidence="1" id="KW-0175">Coiled coil</keyword>
<dbReference type="Proteomes" id="UP000030993">
    <property type="component" value="Unassembled WGS sequence"/>
</dbReference>
<keyword evidence="4" id="KW-1185">Reference proteome</keyword>